<dbReference type="GO" id="GO:0005524">
    <property type="term" value="F:ATP binding"/>
    <property type="evidence" value="ECO:0007669"/>
    <property type="project" value="UniProtKB-UniRule"/>
</dbReference>
<dbReference type="EMBL" id="NSGP01000002">
    <property type="protein sequence ID" value="PAT11512.1"/>
    <property type="molecule type" value="Genomic_DNA"/>
</dbReference>
<keyword evidence="3" id="KW-0808">Transferase</keyword>
<comment type="pathway">
    <text evidence="3">Cofactor biosynthesis; coenzyme A biosynthesis; CoA from (R)-pantothenate: step 5/5.</text>
</comment>
<dbReference type="InterPro" id="IPR001977">
    <property type="entry name" value="Depp_CoAkinase"/>
</dbReference>
<comment type="function">
    <text evidence="3">Catalyzes the phosphorylation of the 3'-hydroxyl group of dephosphocoenzyme A to form coenzyme A.</text>
</comment>
<dbReference type="SUPFAM" id="SSF52540">
    <property type="entry name" value="P-loop containing nucleoside triphosphate hydrolases"/>
    <property type="match status" value="1"/>
</dbReference>
<keyword evidence="3" id="KW-0173">Coenzyme A biosynthesis</keyword>
<dbReference type="Gene3D" id="3.40.50.300">
    <property type="entry name" value="P-loop containing nucleotide triphosphate hydrolases"/>
    <property type="match status" value="1"/>
</dbReference>
<name>A0AB36RNP5_9CORY</name>
<comment type="catalytic activity">
    <reaction evidence="3">
        <text>3'-dephospho-CoA + ATP = ADP + CoA + H(+)</text>
        <dbReference type="Rhea" id="RHEA:18245"/>
        <dbReference type="ChEBI" id="CHEBI:15378"/>
        <dbReference type="ChEBI" id="CHEBI:30616"/>
        <dbReference type="ChEBI" id="CHEBI:57287"/>
        <dbReference type="ChEBI" id="CHEBI:57328"/>
        <dbReference type="ChEBI" id="CHEBI:456216"/>
        <dbReference type="EC" id="2.7.1.24"/>
    </reaction>
</comment>
<dbReference type="PANTHER" id="PTHR10695">
    <property type="entry name" value="DEPHOSPHO-COA KINASE-RELATED"/>
    <property type="match status" value="1"/>
</dbReference>
<keyword evidence="3 5" id="KW-0418">Kinase</keyword>
<comment type="caution">
    <text evidence="5">The sequence shown here is derived from an EMBL/GenBank/DDBJ whole genome shotgun (WGS) entry which is preliminary data.</text>
</comment>
<feature type="binding site" evidence="3">
    <location>
        <begin position="11"/>
        <end position="16"/>
    </location>
    <ligand>
        <name>ATP</name>
        <dbReference type="ChEBI" id="CHEBI:30616"/>
    </ligand>
</feature>
<proteinExistence type="inferred from homology"/>
<comment type="similarity">
    <text evidence="3">Belongs to the CoaE family.</text>
</comment>
<dbReference type="HAMAP" id="MF_00376">
    <property type="entry name" value="Dephospho_CoA_kinase"/>
    <property type="match status" value="1"/>
</dbReference>
<reference evidence="5 6" key="1">
    <citation type="submission" date="2017-08" db="EMBL/GenBank/DDBJ databases">
        <title>Whole genome sequences of 6 clinical strains closest to Corynebacterium imitans.</title>
        <authorList>
            <person name="Bernier A.-M."/>
            <person name="Burdz T."/>
            <person name="Bernard K."/>
        </authorList>
    </citation>
    <scope>NUCLEOTIDE SEQUENCE [LARGE SCALE GENOMIC DNA]</scope>
    <source>
        <strain evidence="5 6">NML92-0415</strain>
    </source>
</reference>
<dbReference type="Proteomes" id="UP000218041">
    <property type="component" value="Unassembled WGS sequence"/>
</dbReference>
<keyword evidence="3" id="KW-0963">Cytoplasm</keyword>
<dbReference type="EC" id="2.7.1.24" evidence="3 4"/>
<protein>
    <recommendedName>
        <fullName evidence="3 4">Dephospho-CoA kinase</fullName>
        <ecNumber evidence="3 4">2.7.1.24</ecNumber>
    </recommendedName>
    <alternativeName>
        <fullName evidence="3">Dephosphocoenzyme A kinase</fullName>
    </alternativeName>
</protein>
<comment type="subcellular location">
    <subcellularLocation>
        <location evidence="3">Cytoplasm</location>
    </subcellularLocation>
</comment>
<dbReference type="RefSeq" id="WP_095554360.1">
    <property type="nucleotide sequence ID" value="NZ_NSGP01000002.1"/>
</dbReference>
<dbReference type="AlphaFoldDB" id="A0AB36RNP5"/>
<dbReference type="PANTHER" id="PTHR10695:SF46">
    <property type="entry name" value="BIFUNCTIONAL COENZYME A SYNTHASE-RELATED"/>
    <property type="match status" value="1"/>
</dbReference>
<keyword evidence="2 3" id="KW-0067">ATP-binding</keyword>
<sequence length="202" mass="21831">MYMIGLTGGIGSGKSTVAALMRQRGFPVVDADQVARDNMEPGSPVLAAVAEEFGADLLGPDGALDRAELARRAFASEEATQRLNAITHPAIRAESARRFAALEAAGERAAVYDMPLLVELGMDQDMDMTVVVDVNPEERVRRLVAHRGLDEADARNRIARQIPDVERRAAADVVLDNNGTEDKLAQQVDTLANRITNILLDV</sequence>
<keyword evidence="1 3" id="KW-0547">Nucleotide-binding</keyword>
<dbReference type="GO" id="GO:0015937">
    <property type="term" value="P:coenzyme A biosynthetic process"/>
    <property type="evidence" value="ECO:0007669"/>
    <property type="project" value="UniProtKB-UniRule"/>
</dbReference>
<dbReference type="GO" id="GO:0004140">
    <property type="term" value="F:dephospho-CoA kinase activity"/>
    <property type="evidence" value="ECO:0007669"/>
    <property type="project" value="UniProtKB-UniRule"/>
</dbReference>
<accession>A0AB36RNP5</accession>
<dbReference type="PROSITE" id="PS51219">
    <property type="entry name" value="DPCK"/>
    <property type="match status" value="1"/>
</dbReference>
<dbReference type="CDD" id="cd02022">
    <property type="entry name" value="DPCK"/>
    <property type="match status" value="1"/>
</dbReference>
<gene>
    <name evidence="3" type="primary">coaE</name>
    <name evidence="5" type="ORF">CKJ80_02380</name>
</gene>
<dbReference type="Pfam" id="PF01121">
    <property type="entry name" value="CoaE"/>
    <property type="match status" value="1"/>
</dbReference>
<evidence type="ECO:0000256" key="4">
    <source>
        <dbReference type="NCBIfam" id="TIGR00152"/>
    </source>
</evidence>
<evidence type="ECO:0000256" key="3">
    <source>
        <dbReference type="HAMAP-Rule" id="MF_00376"/>
    </source>
</evidence>
<evidence type="ECO:0000313" key="6">
    <source>
        <dbReference type="Proteomes" id="UP000218041"/>
    </source>
</evidence>
<organism evidence="5 6">
    <name type="scientific">Corynebacterium hadale</name>
    <dbReference type="NCBI Taxonomy" id="2026255"/>
    <lineage>
        <taxon>Bacteria</taxon>
        <taxon>Bacillati</taxon>
        <taxon>Actinomycetota</taxon>
        <taxon>Actinomycetes</taxon>
        <taxon>Mycobacteriales</taxon>
        <taxon>Corynebacteriaceae</taxon>
        <taxon>Corynebacterium</taxon>
    </lineage>
</organism>
<dbReference type="NCBIfam" id="TIGR00152">
    <property type="entry name" value="dephospho-CoA kinase"/>
    <property type="match status" value="1"/>
</dbReference>
<dbReference type="GO" id="GO:0005737">
    <property type="term" value="C:cytoplasm"/>
    <property type="evidence" value="ECO:0007669"/>
    <property type="project" value="UniProtKB-SubCell"/>
</dbReference>
<evidence type="ECO:0000256" key="2">
    <source>
        <dbReference type="ARBA" id="ARBA00022840"/>
    </source>
</evidence>
<evidence type="ECO:0000256" key="1">
    <source>
        <dbReference type="ARBA" id="ARBA00022741"/>
    </source>
</evidence>
<dbReference type="NCBIfam" id="NF002879">
    <property type="entry name" value="PRK03333.1"/>
    <property type="match status" value="1"/>
</dbReference>
<evidence type="ECO:0000313" key="5">
    <source>
        <dbReference type="EMBL" id="PAT11512.1"/>
    </source>
</evidence>
<dbReference type="InterPro" id="IPR027417">
    <property type="entry name" value="P-loop_NTPase"/>
</dbReference>